<gene>
    <name evidence="1" type="ORF">L798_09467</name>
</gene>
<evidence type="ECO:0000313" key="1">
    <source>
        <dbReference type="EMBL" id="KDQ71559.1"/>
    </source>
</evidence>
<proteinExistence type="predicted"/>
<dbReference type="OMA" id="DETWANS"/>
<dbReference type="AlphaFoldDB" id="A0A067QGZ1"/>
<dbReference type="PANTHER" id="PTHR33939:SF1">
    <property type="entry name" value="DUF4371 DOMAIN-CONTAINING PROTEIN"/>
    <property type="match status" value="1"/>
</dbReference>
<sequence>MKREARSKDKVTLPVYFKEIQKVQKRVSEATGVSERTIRRILKEQEEQSTSFGMPGKKHDVPRRITETEDFDKCVVRCSIHNFYAQEGTVPTVAKLLVKLKESTDFKGNCSSLRRIIRDLGFRWKKTRLNRGVLIERHNIRSMCVSYLTALRKYKASGHPIIFEDETYIHGSHTRPKNWTDDSDSSLLAPTSKGERLVIVHAVGRASFISNALLIYKSRQKTRDYHN</sequence>
<dbReference type="InParanoid" id="A0A067QGZ1"/>
<dbReference type="eggNOG" id="ENOG502SRT4">
    <property type="taxonomic scope" value="Eukaryota"/>
</dbReference>
<dbReference type="EMBL" id="KK853845">
    <property type="protein sequence ID" value="KDQ71559.1"/>
    <property type="molecule type" value="Genomic_DNA"/>
</dbReference>
<keyword evidence="2" id="KW-1185">Reference proteome</keyword>
<organism evidence="1 2">
    <name type="scientific">Zootermopsis nevadensis</name>
    <name type="common">Dampwood termite</name>
    <dbReference type="NCBI Taxonomy" id="136037"/>
    <lineage>
        <taxon>Eukaryota</taxon>
        <taxon>Metazoa</taxon>
        <taxon>Ecdysozoa</taxon>
        <taxon>Arthropoda</taxon>
        <taxon>Hexapoda</taxon>
        <taxon>Insecta</taxon>
        <taxon>Pterygota</taxon>
        <taxon>Neoptera</taxon>
        <taxon>Polyneoptera</taxon>
        <taxon>Dictyoptera</taxon>
        <taxon>Blattodea</taxon>
        <taxon>Blattoidea</taxon>
        <taxon>Termitoidae</taxon>
        <taxon>Termopsidae</taxon>
        <taxon>Zootermopsis</taxon>
    </lineage>
</organism>
<dbReference type="PANTHER" id="PTHR33939">
    <property type="entry name" value="PROTEIN CBG22215"/>
    <property type="match status" value="1"/>
</dbReference>
<dbReference type="Proteomes" id="UP000027135">
    <property type="component" value="Unassembled WGS sequence"/>
</dbReference>
<protein>
    <submittedName>
        <fullName evidence="1">Uncharacterized protein</fullName>
    </submittedName>
</protein>
<accession>A0A067QGZ1</accession>
<evidence type="ECO:0000313" key="2">
    <source>
        <dbReference type="Proteomes" id="UP000027135"/>
    </source>
</evidence>
<reference evidence="1 2" key="1">
    <citation type="journal article" date="2014" name="Nat. Commun.">
        <title>Molecular traces of alternative social organization in a termite genome.</title>
        <authorList>
            <person name="Terrapon N."/>
            <person name="Li C."/>
            <person name="Robertson H.M."/>
            <person name="Ji L."/>
            <person name="Meng X."/>
            <person name="Booth W."/>
            <person name="Chen Z."/>
            <person name="Childers C.P."/>
            <person name="Glastad K.M."/>
            <person name="Gokhale K."/>
            <person name="Gowin J."/>
            <person name="Gronenberg W."/>
            <person name="Hermansen R.A."/>
            <person name="Hu H."/>
            <person name="Hunt B.G."/>
            <person name="Huylmans A.K."/>
            <person name="Khalil S.M."/>
            <person name="Mitchell R.D."/>
            <person name="Munoz-Torres M.C."/>
            <person name="Mustard J.A."/>
            <person name="Pan H."/>
            <person name="Reese J.T."/>
            <person name="Scharf M.E."/>
            <person name="Sun F."/>
            <person name="Vogel H."/>
            <person name="Xiao J."/>
            <person name="Yang W."/>
            <person name="Yang Z."/>
            <person name="Yang Z."/>
            <person name="Zhou J."/>
            <person name="Zhu J."/>
            <person name="Brent C.S."/>
            <person name="Elsik C.G."/>
            <person name="Goodisman M.A."/>
            <person name="Liberles D.A."/>
            <person name="Roe R.M."/>
            <person name="Vargo E.L."/>
            <person name="Vilcinskas A."/>
            <person name="Wang J."/>
            <person name="Bornberg-Bauer E."/>
            <person name="Korb J."/>
            <person name="Zhang G."/>
            <person name="Liebig J."/>
        </authorList>
    </citation>
    <scope>NUCLEOTIDE SEQUENCE [LARGE SCALE GENOMIC DNA]</scope>
    <source>
        <tissue evidence="1">Whole organism</tissue>
    </source>
</reference>
<name>A0A067QGZ1_ZOONE</name>